<keyword evidence="3" id="KW-1185">Reference proteome</keyword>
<dbReference type="OrthoDB" id="3185623at2"/>
<evidence type="ECO:0000313" key="3">
    <source>
        <dbReference type="Proteomes" id="UP000319908"/>
    </source>
</evidence>
<dbReference type="InterPro" id="IPR050312">
    <property type="entry name" value="IolE/XylAMocC-like"/>
</dbReference>
<dbReference type="RefSeq" id="WP_146407809.1">
    <property type="nucleotide sequence ID" value="NZ_SJPU01000002.1"/>
</dbReference>
<keyword evidence="2" id="KW-0456">Lyase</keyword>
<sequence length="282" mass="30375">MSDWPLGVFASIDAGLGVAWPVIRELGVPTIQLHAPHAGNRTQQAAETFAAQLREQGIRCTAVFGGFDGESYADIPTVVRTVGLVPEATRAARLAEMLEISDFAKWLGVDCVALHLGFVPHDASDPDYASIVDVTRQLCDHCRDNDQFLHLETGQETAAGLLAFIDAVDRANLKINFDPANMILYGAGDPIEALRQLGPHVRSIHCKDALASDQPGVTWGQEVPLGDGDVGMETYLKTLAEIGYTGPLTIEREIPEDPARQKAEIGAAIELLTRLKADLGKS</sequence>
<dbReference type="SUPFAM" id="SSF51658">
    <property type="entry name" value="Xylose isomerase-like"/>
    <property type="match status" value="1"/>
</dbReference>
<comment type="caution">
    <text evidence="2">The sequence shown here is derived from an EMBL/GenBank/DDBJ whole genome shotgun (WGS) entry which is preliminary data.</text>
</comment>
<dbReference type="EC" id="4.2.1.118" evidence="2"/>
<dbReference type="AlphaFoldDB" id="A0A5C6BZN5"/>
<dbReference type="GO" id="GO:0046565">
    <property type="term" value="F:3-dehydroshikimate dehydratase activity"/>
    <property type="evidence" value="ECO:0007669"/>
    <property type="project" value="UniProtKB-EC"/>
</dbReference>
<accession>A0A5C6BZN5</accession>
<protein>
    <submittedName>
        <fullName evidence="2">3-dehydroshikimate dehydratase</fullName>
        <ecNumber evidence="2">4.2.1.118</ecNumber>
    </submittedName>
</protein>
<feature type="domain" description="Xylose isomerase-like TIM barrel" evidence="1">
    <location>
        <begin position="23"/>
        <end position="264"/>
    </location>
</feature>
<gene>
    <name evidence="2" type="primary">asbF</name>
    <name evidence="2" type="ORF">Poly21_32840</name>
</gene>
<dbReference type="InterPro" id="IPR036237">
    <property type="entry name" value="Xyl_isomerase-like_sf"/>
</dbReference>
<reference evidence="2 3" key="1">
    <citation type="journal article" date="2020" name="Antonie Van Leeuwenhoek">
        <title>Rhodopirellula heiligendammensis sp. nov., Rhodopirellula pilleata sp. nov., and Rhodopirellula solitaria sp. nov. isolated from natural or artificial marine surfaces in Northern Germany and California, USA, and emended description of the genus Rhodopirellula.</title>
        <authorList>
            <person name="Kallscheuer N."/>
            <person name="Wiegand S."/>
            <person name="Jogler M."/>
            <person name="Boedeker C."/>
            <person name="Peeters S.H."/>
            <person name="Rast P."/>
            <person name="Heuer A."/>
            <person name="Jetten M.S.M."/>
            <person name="Rohde M."/>
            <person name="Jogler C."/>
        </authorList>
    </citation>
    <scope>NUCLEOTIDE SEQUENCE [LARGE SCALE GENOMIC DNA]</scope>
    <source>
        <strain evidence="2 3">Poly21</strain>
    </source>
</reference>
<dbReference type="Pfam" id="PF01261">
    <property type="entry name" value="AP_endonuc_2"/>
    <property type="match status" value="1"/>
</dbReference>
<organism evidence="2 3">
    <name type="scientific">Allorhodopirellula heiligendammensis</name>
    <dbReference type="NCBI Taxonomy" id="2714739"/>
    <lineage>
        <taxon>Bacteria</taxon>
        <taxon>Pseudomonadati</taxon>
        <taxon>Planctomycetota</taxon>
        <taxon>Planctomycetia</taxon>
        <taxon>Pirellulales</taxon>
        <taxon>Pirellulaceae</taxon>
        <taxon>Allorhodopirellula</taxon>
    </lineage>
</organism>
<evidence type="ECO:0000259" key="1">
    <source>
        <dbReference type="Pfam" id="PF01261"/>
    </source>
</evidence>
<evidence type="ECO:0000313" key="2">
    <source>
        <dbReference type="EMBL" id="TWU16079.1"/>
    </source>
</evidence>
<dbReference type="InterPro" id="IPR013022">
    <property type="entry name" value="Xyl_isomerase-like_TIM-brl"/>
</dbReference>
<dbReference type="PANTHER" id="PTHR12110">
    <property type="entry name" value="HYDROXYPYRUVATE ISOMERASE"/>
    <property type="match status" value="1"/>
</dbReference>
<dbReference type="Proteomes" id="UP000319908">
    <property type="component" value="Unassembled WGS sequence"/>
</dbReference>
<name>A0A5C6BZN5_9BACT</name>
<dbReference type="EMBL" id="SJPU01000002">
    <property type="protein sequence ID" value="TWU16079.1"/>
    <property type="molecule type" value="Genomic_DNA"/>
</dbReference>
<proteinExistence type="predicted"/>
<dbReference type="Gene3D" id="3.20.20.150">
    <property type="entry name" value="Divalent-metal-dependent TIM barrel enzymes"/>
    <property type="match status" value="1"/>
</dbReference>